<feature type="domain" description="HTH araC/xylS-type" evidence="3">
    <location>
        <begin position="156"/>
        <end position="228"/>
    </location>
</feature>
<gene>
    <name evidence="4" type="ORF">WKV53_17375</name>
</gene>
<dbReference type="RefSeq" id="WP_341406043.1">
    <property type="nucleotide sequence ID" value="NZ_JBBUKT010000007.1"/>
</dbReference>
<dbReference type="EMBL" id="JBBUKT010000007">
    <property type="protein sequence ID" value="MEK7952285.1"/>
    <property type="molecule type" value="Genomic_DNA"/>
</dbReference>
<evidence type="ECO:0000313" key="5">
    <source>
        <dbReference type="Proteomes" id="UP001371305"/>
    </source>
</evidence>
<reference evidence="4 5" key="1">
    <citation type="submission" date="2024-04" db="EMBL/GenBank/DDBJ databases">
        <title>Luteolibacter sp. isolated from soil.</title>
        <authorList>
            <person name="An J."/>
        </authorList>
    </citation>
    <scope>NUCLEOTIDE SEQUENCE [LARGE SCALE GENOMIC DNA]</scope>
    <source>
        <strain evidence="4 5">Y139</strain>
    </source>
</reference>
<sequence length="241" mass="27441">MSASLSALITFEDRPSDSPFIERVWRSRSDQAGVFRSIASCYWDLVFAKVEGKTMIVVHGPETVASMADLPPDGDWFGLRFKVGTFIPQFRSSEFRDRNDIILPNATSRSFWLNGSVWEIPTFENAETFVNRLVRRGVIQEDRVAKAAIHGEPQDVTTRTEQRRVVQITGLTCGTIHQIERARQATLRLRQGASILDVVHEAGYYDQAHLTRSLQRFIGLSPAKIMREQEQLSLLYNREQA</sequence>
<evidence type="ECO:0000259" key="3">
    <source>
        <dbReference type="PROSITE" id="PS01124"/>
    </source>
</evidence>
<evidence type="ECO:0000256" key="1">
    <source>
        <dbReference type="ARBA" id="ARBA00023015"/>
    </source>
</evidence>
<dbReference type="SUPFAM" id="SSF46689">
    <property type="entry name" value="Homeodomain-like"/>
    <property type="match status" value="1"/>
</dbReference>
<comment type="caution">
    <text evidence="4">The sequence shown here is derived from an EMBL/GenBank/DDBJ whole genome shotgun (WGS) entry which is preliminary data.</text>
</comment>
<dbReference type="PROSITE" id="PS01124">
    <property type="entry name" value="HTH_ARAC_FAMILY_2"/>
    <property type="match status" value="1"/>
</dbReference>
<evidence type="ECO:0000256" key="2">
    <source>
        <dbReference type="ARBA" id="ARBA00023163"/>
    </source>
</evidence>
<proteinExistence type="predicted"/>
<organism evidence="4 5">
    <name type="scientific">Luteolibacter soli</name>
    <dbReference type="NCBI Taxonomy" id="3135280"/>
    <lineage>
        <taxon>Bacteria</taxon>
        <taxon>Pseudomonadati</taxon>
        <taxon>Verrucomicrobiota</taxon>
        <taxon>Verrucomicrobiia</taxon>
        <taxon>Verrucomicrobiales</taxon>
        <taxon>Verrucomicrobiaceae</taxon>
        <taxon>Luteolibacter</taxon>
    </lineage>
</organism>
<keyword evidence="1" id="KW-0805">Transcription regulation</keyword>
<protein>
    <submittedName>
        <fullName evidence="4">Helix-turn-helix domain-containing protein</fullName>
    </submittedName>
</protein>
<evidence type="ECO:0000313" key="4">
    <source>
        <dbReference type="EMBL" id="MEK7952285.1"/>
    </source>
</evidence>
<accession>A0ABU9AX19</accession>
<dbReference type="Proteomes" id="UP001371305">
    <property type="component" value="Unassembled WGS sequence"/>
</dbReference>
<dbReference type="InterPro" id="IPR018060">
    <property type="entry name" value="HTH_AraC"/>
</dbReference>
<dbReference type="Pfam" id="PF12833">
    <property type="entry name" value="HTH_18"/>
    <property type="match status" value="1"/>
</dbReference>
<dbReference type="InterPro" id="IPR009057">
    <property type="entry name" value="Homeodomain-like_sf"/>
</dbReference>
<keyword evidence="5" id="KW-1185">Reference proteome</keyword>
<dbReference type="Gene3D" id="1.10.10.60">
    <property type="entry name" value="Homeodomain-like"/>
    <property type="match status" value="1"/>
</dbReference>
<keyword evidence="2" id="KW-0804">Transcription</keyword>
<name>A0ABU9AX19_9BACT</name>